<evidence type="ECO:0000256" key="1">
    <source>
        <dbReference type="ARBA" id="ARBA00022679"/>
    </source>
</evidence>
<dbReference type="InterPro" id="IPR013083">
    <property type="entry name" value="Znf_RING/FYVE/PHD"/>
</dbReference>
<accession>A0AAD6BU32</accession>
<feature type="compositionally biased region" description="Low complexity" evidence="7">
    <location>
        <begin position="1"/>
        <end position="11"/>
    </location>
</feature>
<evidence type="ECO:0000256" key="4">
    <source>
        <dbReference type="ARBA" id="ARBA00022786"/>
    </source>
</evidence>
<evidence type="ECO:0000313" key="11">
    <source>
        <dbReference type="Proteomes" id="UP001213681"/>
    </source>
</evidence>
<reference evidence="10" key="1">
    <citation type="submission" date="2022-12" db="EMBL/GenBank/DDBJ databases">
        <authorList>
            <person name="Petersen C."/>
        </authorList>
    </citation>
    <scope>NUCLEOTIDE SEQUENCE</scope>
    <source>
        <strain evidence="10">IBT 16125</strain>
    </source>
</reference>
<sequence>MSASTATASASLSDCPRPGRLRRFSQLRAYTQTLSHSSSGGHRSRNSLSSRVPWLSPSSSGPESPTLQVGNSTAPGPESDQPALSRYTSAPTASSHGLGVDTQTSSAESSRSTPPNEPTQRSTNVMARLRSASAVQGRPPRTIALARTATQEAPTSLPEPTPAATDAPESTGTIPTDAVQVTAVSANKKATIRFFPYQDTFQSSRPSLPFVPIARTLPSESSVIRVGRYSERDGIPIPNPTEPSDAPVGFKSKVVSRKHCEFIYSNGQWHIKDVGSSSGTFLNHMRLSQPNMVSRLYSIKDGDIVQLGIDFRGGEEMIFRCVRIRIECNRSWQQQPNEFNKNTESLIKNLGKGDGADYSGCRECSICLGSVLRPYQCLFMAACAHVWHYKCISRLLHQDYPMFQCPNCRAFTDLSAEVDDSNDVVENEEAKGPTEATSTNDSAEVPAGTQPAQATTTTSVEGQQPTPLEPHSEEPDFVTDVENLHLQDDNDEASGSGIDMEDGHSSDFPAPNASNDDLARSATISIPGFQPTQPLNVPAARQPHLRADTPGRSETSDDNPLTPRNDSGPLAFDGRAGMR</sequence>
<feature type="region of interest" description="Disordered" evidence="7">
    <location>
        <begin position="1"/>
        <end position="123"/>
    </location>
</feature>
<dbReference type="Gene3D" id="3.30.40.10">
    <property type="entry name" value="Zinc/RING finger domain, C3HC4 (zinc finger)"/>
    <property type="match status" value="1"/>
</dbReference>
<dbReference type="GO" id="GO:0061630">
    <property type="term" value="F:ubiquitin protein ligase activity"/>
    <property type="evidence" value="ECO:0007669"/>
    <property type="project" value="TreeGrafter"/>
</dbReference>
<feature type="compositionally biased region" description="Low complexity" evidence="7">
    <location>
        <begin position="446"/>
        <end position="458"/>
    </location>
</feature>
<dbReference type="Proteomes" id="UP001213681">
    <property type="component" value="Unassembled WGS sequence"/>
</dbReference>
<dbReference type="GO" id="GO:0016567">
    <property type="term" value="P:protein ubiquitination"/>
    <property type="evidence" value="ECO:0007669"/>
    <property type="project" value="TreeGrafter"/>
</dbReference>
<dbReference type="RefSeq" id="XP_056760196.1">
    <property type="nucleotide sequence ID" value="XM_056915442.1"/>
</dbReference>
<evidence type="ECO:0000256" key="3">
    <source>
        <dbReference type="ARBA" id="ARBA00022771"/>
    </source>
</evidence>
<name>A0AAD6BU32_9EURO</name>
<dbReference type="AlphaFoldDB" id="A0AAD6BU32"/>
<dbReference type="GO" id="GO:0005829">
    <property type="term" value="C:cytosol"/>
    <property type="evidence" value="ECO:0007669"/>
    <property type="project" value="TreeGrafter"/>
</dbReference>
<evidence type="ECO:0000256" key="2">
    <source>
        <dbReference type="ARBA" id="ARBA00022723"/>
    </source>
</evidence>
<dbReference type="InterPro" id="IPR000253">
    <property type="entry name" value="FHA_dom"/>
</dbReference>
<dbReference type="GeneID" id="81605685"/>
<evidence type="ECO:0000256" key="5">
    <source>
        <dbReference type="ARBA" id="ARBA00022833"/>
    </source>
</evidence>
<dbReference type="GO" id="GO:0032153">
    <property type="term" value="C:cell division site"/>
    <property type="evidence" value="ECO:0007669"/>
    <property type="project" value="TreeGrafter"/>
</dbReference>
<feature type="domain" description="RING-type" evidence="9">
    <location>
        <begin position="364"/>
        <end position="409"/>
    </location>
</feature>
<dbReference type="InterPro" id="IPR008984">
    <property type="entry name" value="SMAD_FHA_dom_sf"/>
</dbReference>
<reference evidence="10" key="2">
    <citation type="journal article" date="2023" name="IMA Fungus">
        <title>Comparative genomic study of the Penicillium genus elucidates a diverse pangenome and 15 lateral gene transfer events.</title>
        <authorList>
            <person name="Petersen C."/>
            <person name="Sorensen T."/>
            <person name="Nielsen M.R."/>
            <person name="Sondergaard T.E."/>
            <person name="Sorensen J.L."/>
            <person name="Fitzpatrick D.A."/>
            <person name="Frisvad J.C."/>
            <person name="Nielsen K.L."/>
        </authorList>
    </citation>
    <scope>NUCLEOTIDE SEQUENCE</scope>
    <source>
        <strain evidence="10">IBT 16125</strain>
    </source>
</reference>
<organism evidence="10 11">
    <name type="scientific">Penicillium daleae</name>
    <dbReference type="NCBI Taxonomy" id="63821"/>
    <lineage>
        <taxon>Eukaryota</taxon>
        <taxon>Fungi</taxon>
        <taxon>Dikarya</taxon>
        <taxon>Ascomycota</taxon>
        <taxon>Pezizomycotina</taxon>
        <taxon>Eurotiomycetes</taxon>
        <taxon>Eurotiomycetidae</taxon>
        <taxon>Eurotiales</taxon>
        <taxon>Aspergillaceae</taxon>
        <taxon>Penicillium</taxon>
    </lineage>
</organism>
<gene>
    <name evidence="10" type="ORF">N7458_012060</name>
</gene>
<feature type="compositionally biased region" description="Polar residues" evidence="7">
    <location>
        <begin position="61"/>
        <end position="74"/>
    </location>
</feature>
<evidence type="ECO:0000313" key="10">
    <source>
        <dbReference type="EMBL" id="KAJ5432904.1"/>
    </source>
</evidence>
<evidence type="ECO:0000259" key="9">
    <source>
        <dbReference type="PROSITE" id="PS50089"/>
    </source>
</evidence>
<feature type="region of interest" description="Disordered" evidence="7">
    <location>
        <begin position="488"/>
        <end position="579"/>
    </location>
</feature>
<feature type="domain" description="FHA" evidence="8">
    <location>
        <begin position="224"/>
        <end position="287"/>
    </location>
</feature>
<keyword evidence="5" id="KW-0862">Zinc</keyword>
<feature type="region of interest" description="Disordered" evidence="7">
    <location>
        <begin position="422"/>
        <end position="475"/>
    </location>
</feature>
<dbReference type="SMART" id="SM00240">
    <property type="entry name" value="FHA"/>
    <property type="match status" value="1"/>
</dbReference>
<feature type="compositionally biased region" description="Basic and acidic residues" evidence="7">
    <location>
        <begin position="545"/>
        <end position="555"/>
    </location>
</feature>
<dbReference type="PANTHER" id="PTHR15067">
    <property type="entry name" value="E3 UBIQUITIN-PROTEIN LIGASE RNF8"/>
    <property type="match status" value="1"/>
</dbReference>
<evidence type="ECO:0000259" key="8">
    <source>
        <dbReference type="PROSITE" id="PS50006"/>
    </source>
</evidence>
<keyword evidence="1" id="KW-0808">Transferase</keyword>
<dbReference type="Gene3D" id="2.60.200.20">
    <property type="match status" value="1"/>
</dbReference>
<keyword evidence="11" id="KW-1185">Reference proteome</keyword>
<dbReference type="GO" id="GO:0008270">
    <property type="term" value="F:zinc ion binding"/>
    <property type="evidence" value="ECO:0007669"/>
    <property type="project" value="UniProtKB-KW"/>
</dbReference>
<feature type="compositionally biased region" description="Low complexity" evidence="7">
    <location>
        <begin position="34"/>
        <end position="60"/>
    </location>
</feature>
<dbReference type="PROSITE" id="PS50089">
    <property type="entry name" value="ZF_RING_2"/>
    <property type="match status" value="1"/>
</dbReference>
<feature type="region of interest" description="Disordered" evidence="7">
    <location>
        <begin position="148"/>
        <end position="173"/>
    </location>
</feature>
<dbReference type="EMBL" id="JAPVEA010000009">
    <property type="protein sequence ID" value="KAJ5432904.1"/>
    <property type="molecule type" value="Genomic_DNA"/>
</dbReference>
<dbReference type="PANTHER" id="PTHR15067:SF7">
    <property type="entry name" value="E3 UBIQUITIN-PROTEIN LIGASE DMA1-RELATED"/>
    <property type="match status" value="1"/>
</dbReference>
<keyword evidence="3 6" id="KW-0863">Zinc-finger</keyword>
<evidence type="ECO:0000256" key="6">
    <source>
        <dbReference type="PROSITE-ProRule" id="PRU00175"/>
    </source>
</evidence>
<dbReference type="GO" id="GO:0000151">
    <property type="term" value="C:ubiquitin ligase complex"/>
    <property type="evidence" value="ECO:0007669"/>
    <property type="project" value="TreeGrafter"/>
</dbReference>
<comment type="caution">
    <text evidence="10">The sequence shown here is derived from an EMBL/GenBank/DDBJ whole genome shotgun (WGS) entry which is preliminary data.</text>
</comment>
<feature type="compositionally biased region" description="Polar residues" evidence="7">
    <location>
        <begin position="86"/>
        <end position="123"/>
    </location>
</feature>
<keyword evidence="4" id="KW-0833">Ubl conjugation pathway</keyword>
<proteinExistence type="predicted"/>
<keyword evidence="2" id="KW-0479">Metal-binding</keyword>
<dbReference type="GO" id="GO:0006511">
    <property type="term" value="P:ubiquitin-dependent protein catabolic process"/>
    <property type="evidence" value="ECO:0007669"/>
    <property type="project" value="TreeGrafter"/>
</dbReference>
<evidence type="ECO:0000256" key="7">
    <source>
        <dbReference type="SAM" id="MobiDB-lite"/>
    </source>
</evidence>
<dbReference type="Pfam" id="PF17123">
    <property type="entry name" value="zf-RING_11"/>
    <property type="match status" value="1"/>
</dbReference>
<dbReference type="PROSITE" id="PS50006">
    <property type="entry name" value="FHA_DOMAIN"/>
    <property type="match status" value="1"/>
</dbReference>
<dbReference type="SUPFAM" id="SSF49879">
    <property type="entry name" value="SMAD/FHA domain"/>
    <property type="match status" value="1"/>
</dbReference>
<dbReference type="Pfam" id="PF00498">
    <property type="entry name" value="FHA"/>
    <property type="match status" value="1"/>
</dbReference>
<dbReference type="SUPFAM" id="SSF57850">
    <property type="entry name" value="RING/U-box"/>
    <property type="match status" value="1"/>
</dbReference>
<dbReference type="FunFam" id="2.60.200.20:FF:000030">
    <property type="entry name" value="FHA domain-containing protein"/>
    <property type="match status" value="1"/>
</dbReference>
<protein>
    <submittedName>
        <fullName evidence="10">E3 ubiquitin-protein ligase DMA2</fullName>
    </submittedName>
</protein>
<dbReference type="InterPro" id="IPR001841">
    <property type="entry name" value="Znf_RING"/>
</dbReference>